<proteinExistence type="inferred from homology"/>
<protein>
    <recommendedName>
        <fullName evidence="2">Alpha-carbonic anhydrase domain-containing protein</fullName>
    </recommendedName>
</protein>
<comment type="similarity">
    <text evidence="1">Belongs to the alpha-carbonic anhydrase family.</text>
</comment>
<dbReference type="PANTHER" id="PTHR18952">
    <property type="entry name" value="CARBONIC ANHYDRASE"/>
    <property type="match status" value="1"/>
</dbReference>
<reference evidence="3" key="1">
    <citation type="submission" date="2020-11" db="EMBL/GenBank/DDBJ databases">
        <authorList>
            <person name="Tran Van P."/>
        </authorList>
    </citation>
    <scope>NUCLEOTIDE SEQUENCE</scope>
</reference>
<feature type="domain" description="Alpha-carbonic anhydrase" evidence="2">
    <location>
        <begin position="68"/>
        <end position="282"/>
    </location>
</feature>
<evidence type="ECO:0000259" key="2">
    <source>
        <dbReference type="PROSITE" id="PS51144"/>
    </source>
</evidence>
<dbReference type="InterPro" id="IPR001148">
    <property type="entry name" value="CA_dom"/>
</dbReference>
<dbReference type="EMBL" id="OC004719">
    <property type="protein sequence ID" value="CAD7264772.1"/>
    <property type="molecule type" value="Genomic_DNA"/>
</dbReference>
<dbReference type="GO" id="GO:0004089">
    <property type="term" value="F:carbonate dehydratase activity"/>
    <property type="evidence" value="ECO:0007669"/>
    <property type="project" value="InterPro"/>
</dbReference>
<dbReference type="PANTHER" id="PTHR18952:SF270">
    <property type="entry name" value="CARBONIC ANHYDRASE"/>
    <property type="match status" value="1"/>
</dbReference>
<dbReference type="SMART" id="SM01057">
    <property type="entry name" value="Carb_anhydrase"/>
    <property type="match status" value="1"/>
</dbReference>
<dbReference type="InterPro" id="IPR036398">
    <property type="entry name" value="CA_dom_sf"/>
</dbReference>
<dbReference type="InterPro" id="IPR023561">
    <property type="entry name" value="Carbonic_anhydrase_a-class"/>
</dbReference>
<dbReference type="AlphaFoldDB" id="A0A7R9B1S6"/>
<dbReference type="GO" id="GO:0008270">
    <property type="term" value="F:zinc ion binding"/>
    <property type="evidence" value="ECO:0007669"/>
    <property type="project" value="InterPro"/>
</dbReference>
<dbReference type="PROSITE" id="PS51144">
    <property type="entry name" value="ALPHA_CA_2"/>
    <property type="match status" value="1"/>
</dbReference>
<organism evidence="3">
    <name type="scientific">Timema shepardi</name>
    <name type="common">Walking stick</name>
    <dbReference type="NCBI Taxonomy" id="629360"/>
    <lineage>
        <taxon>Eukaryota</taxon>
        <taxon>Metazoa</taxon>
        <taxon>Ecdysozoa</taxon>
        <taxon>Arthropoda</taxon>
        <taxon>Hexapoda</taxon>
        <taxon>Insecta</taxon>
        <taxon>Pterygota</taxon>
        <taxon>Neoptera</taxon>
        <taxon>Polyneoptera</taxon>
        <taxon>Phasmatodea</taxon>
        <taxon>Timematodea</taxon>
        <taxon>Timematoidea</taxon>
        <taxon>Timematidae</taxon>
        <taxon>Timema</taxon>
    </lineage>
</organism>
<evidence type="ECO:0000313" key="3">
    <source>
        <dbReference type="EMBL" id="CAD7264772.1"/>
    </source>
</evidence>
<dbReference type="CDD" id="cd00326">
    <property type="entry name" value="alpha_CA"/>
    <property type="match status" value="1"/>
</dbReference>
<dbReference type="GO" id="GO:0005737">
    <property type="term" value="C:cytoplasm"/>
    <property type="evidence" value="ECO:0007669"/>
    <property type="project" value="TreeGrafter"/>
</dbReference>
<sequence length="282" mass="31707">MASPTVLSYAEIYYLPDRIRDVPSVFDRDIFSNELGSANYALARSPASVATQSLARSHACLVAVTNCADWSYAGSHGPEQWTGLCNTGLKQSPVDLDKGVATRSYFHDLELFNYDKPTFINITNNGHTVRLDVEQPCTMSLAAGGLPGVYHLEQIHFHWPSEHTIQGNKWPLEVHLVHYDRKYPNVKEAVRHPQGLAVLAILYHVSDNNHACLVRILECIVWAMELILLDIECKVVLDTHSIYDSFGVDFVQWKRSVANTGDDERLHRFCFVGANVLAFHDV</sequence>
<evidence type="ECO:0000256" key="1">
    <source>
        <dbReference type="ARBA" id="ARBA00010718"/>
    </source>
</evidence>
<name>A0A7R9B1S6_TIMSH</name>
<dbReference type="SUPFAM" id="SSF51069">
    <property type="entry name" value="Carbonic anhydrase"/>
    <property type="match status" value="1"/>
</dbReference>
<gene>
    <name evidence="3" type="ORF">TSIB3V08_LOCUS8820</name>
</gene>
<accession>A0A7R9B1S6</accession>
<dbReference type="Gene3D" id="3.10.200.10">
    <property type="entry name" value="Alpha carbonic anhydrase"/>
    <property type="match status" value="1"/>
</dbReference>
<dbReference type="Pfam" id="PF00194">
    <property type="entry name" value="Carb_anhydrase"/>
    <property type="match status" value="1"/>
</dbReference>